<evidence type="ECO:0000313" key="3">
    <source>
        <dbReference type="Proteomes" id="UP001165542"/>
    </source>
</evidence>
<gene>
    <name evidence="2" type="ORF">LLY24_10695</name>
</gene>
<dbReference type="PANTHER" id="PTHR47572">
    <property type="entry name" value="LIPOPROTEIN-RELATED"/>
    <property type="match status" value="1"/>
</dbReference>
<dbReference type="RefSeq" id="WP_259036282.1">
    <property type="nucleotide sequence ID" value="NZ_JAJISC010000004.1"/>
</dbReference>
<dbReference type="Proteomes" id="UP001165542">
    <property type="component" value="Unassembled WGS sequence"/>
</dbReference>
<reference evidence="2" key="1">
    <citation type="submission" date="2021-11" db="EMBL/GenBank/DDBJ databases">
        <title>Halomonas sp., isolated from a coastal aquaculture zone in Dongshan Bay.</title>
        <authorList>
            <person name="Lin W."/>
        </authorList>
    </citation>
    <scope>NUCLEOTIDE SEQUENCE</scope>
    <source>
        <strain evidence="2">Yzlin-01</strain>
    </source>
</reference>
<evidence type="ECO:0000259" key="1">
    <source>
        <dbReference type="Pfam" id="PF08450"/>
    </source>
</evidence>
<feature type="domain" description="SMP-30/Gluconolactonase/LRE-like region" evidence="1">
    <location>
        <begin position="47"/>
        <end position="287"/>
    </location>
</feature>
<dbReference type="Pfam" id="PF08450">
    <property type="entry name" value="SGL"/>
    <property type="match status" value="1"/>
</dbReference>
<name>A0ABT2EGN4_9GAMM</name>
<dbReference type="InterPro" id="IPR013658">
    <property type="entry name" value="SGL"/>
</dbReference>
<evidence type="ECO:0000313" key="2">
    <source>
        <dbReference type="EMBL" id="MCS2609784.1"/>
    </source>
</evidence>
<keyword evidence="3" id="KW-1185">Reference proteome</keyword>
<accession>A0ABT2EGN4</accession>
<dbReference type="InterPro" id="IPR011042">
    <property type="entry name" value="6-blade_b-propeller_TolB-like"/>
</dbReference>
<comment type="caution">
    <text evidence="2">The sequence shown here is derived from an EMBL/GenBank/DDBJ whole genome shotgun (WGS) entry which is preliminary data.</text>
</comment>
<dbReference type="Gene3D" id="2.120.10.30">
    <property type="entry name" value="TolB, C-terminal domain"/>
    <property type="match status" value="1"/>
</dbReference>
<dbReference type="SUPFAM" id="SSF63829">
    <property type="entry name" value="Calcium-dependent phosphotriesterase"/>
    <property type="match status" value="1"/>
</dbReference>
<protein>
    <submittedName>
        <fullName evidence="2">SMP-30/gluconolactonase/LRE family protein</fullName>
    </submittedName>
</protein>
<organism evidence="2 3">
    <name type="scientific">Halomonas dongshanensis</name>
    <dbReference type="NCBI Taxonomy" id="2890835"/>
    <lineage>
        <taxon>Bacteria</taxon>
        <taxon>Pseudomonadati</taxon>
        <taxon>Pseudomonadota</taxon>
        <taxon>Gammaproteobacteria</taxon>
        <taxon>Oceanospirillales</taxon>
        <taxon>Halomonadaceae</taxon>
        <taxon>Halomonas</taxon>
    </lineage>
</organism>
<dbReference type="PANTHER" id="PTHR47572:SF5">
    <property type="entry name" value="BLR2277 PROTEIN"/>
    <property type="match status" value="1"/>
</dbReference>
<dbReference type="InterPro" id="IPR051262">
    <property type="entry name" value="SMP-30/CGR1_Lactonase"/>
</dbReference>
<dbReference type="EMBL" id="JAJISC010000004">
    <property type="protein sequence ID" value="MCS2609784.1"/>
    <property type="molecule type" value="Genomic_DNA"/>
</dbReference>
<proteinExistence type="predicted"/>
<sequence>MAFPHPDPVLIEADVFTELPAHLRKQNQSSYWADKNRRGAKVDSFIEGPSFDLQGNLWFVDIPFGRIFRADPQGRVEQVAEYDGQPNGLKIDAEGRIFIADFQNGIVQLDPKTGEVSSVLKDADTEGFKGCNDLFFGPDGALYFTDQGQTGLQDPSGRVYRWHPQTKKLECLIDKVPSPNGLVLDKEGRTLMVAVTRANAVWRLPITESGRVIKAGLFLQFSGGRAGPDGLALTRDGGVVVCQTGMGLVWIHDALGVPIAVVKSPRGLGTTNCAFGGPDGRTLFITESDSGSILRAELPVAGHPMASGWGASSMSSVAVNRRQE</sequence>